<protein>
    <submittedName>
        <fullName evidence="2">Putative DUF1266 family protein</fullName>
    </submittedName>
</protein>
<dbReference type="Pfam" id="PF06889">
    <property type="entry name" value="DUF1266"/>
    <property type="match status" value="1"/>
</dbReference>
<feature type="domain" description="DUF1266" evidence="1">
    <location>
        <begin position="40"/>
        <end position="236"/>
    </location>
</feature>
<organism evidence="2 3">
    <name type="scientific">Corynebacterium mustelae</name>
    <dbReference type="NCBI Taxonomy" id="571915"/>
    <lineage>
        <taxon>Bacteria</taxon>
        <taxon>Bacillati</taxon>
        <taxon>Actinomycetota</taxon>
        <taxon>Actinomycetes</taxon>
        <taxon>Mycobacteriales</taxon>
        <taxon>Corynebacteriaceae</taxon>
        <taxon>Corynebacterium</taxon>
    </lineage>
</organism>
<dbReference type="PATRIC" id="fig|571915.4.peg.415"/>
<keyword evidence="3" id="KW-1185">Reference proteome</keyword>
<dbReference type="Proteomes" id="UP000035199">
    <property type="component" value="Chromosome"/>
</dbReference>
<proteinExistence type="predicted"/>
<evidence type="ECO:0000313" key="3">
    <source>
        <dbReference type="Proteomes" id="UP000035199"/>
    </source>
</evidence>
<dbReference type="KEGG" id="cmv:CMUST_01965"/>
<accession>A0A0G3GYX6</accession>
<dbReference type="STRING" id="571915.CMUST_01965"/>
<reference evidence="2 3" key="1">
    <citation type="journal article" date="2015" name="Genome Announc.">
        <title>Complete Genome Sequence of the Type Strain Corynebacterium mustelae DSM 45274, Isolated from Various Tissues of a Male Ferret with Lethal Sepsis.</title>
        <authorList>
            <person name="Ruckert C."/>
            <person name="Eimer J."/>
            <person name="Winkler A."/>
            <person name="Tauch A."/>
        </authorList>
    </citation>
    <scope>NUCLEOTIDE SEQUENCE [LARGE SCALE GENOMIC DNA]</scope>
    <source>
        <strain evidence="2 3">DSM 45274</strain>
    </source>
</reference>
<dbReference type="InterPro" id="IPR009677">
    <property type="entry name" value="DUF1266"/>
</dbReference>
<gene>
    <name evidence="2" type="ORF">CMUST_01965</name>
</gene>
<evidence type="ECO:0000313" key="2">
    <source>
        <dbReference type="EMBL" id="AKK04738.1"/>
    </source>
</evidence>
<reference evidence="3" key="2">
    <citation type="submission" date="2015-05" db="EMBL/GenBank/DDBJ databases">
        <title>Complete genome sequence of Corynebacterium mustelae DSM 45274, isolated from various tissues of a male ferret with lethal sepsis.</title>
        <authorList>
            <person name="Ruckert C."/>
            <person name="Albersmeier A."/>
            <person name="Winkler A."/>
            <person name="Tauch A."/>
        </authorList>
    </citation>
    <scope>NUCLEOTIDE SEQUENCE [LARGE SCALE GENOMIC DNA]</scope>
    <source>
        <strain evidence="3">DSM 45274</strain>
    </source>
</reference>
<dbReference type="EMBL" id="CP011542">
    <property type="protein sequence ID" value="AKK04738.1"/>
    <property type="molecule type" value="Genomic_DNA"/>
</dbReference>
<dbReference type="AlphaFoldDB" id="A0A0G3GYX6"/>
<sequence length="239" mass="27463">MVRAGSFGYMYRDVFPIRPAVDAPAKKQGGLVRGELAKGLKEMWNVENEEQVRTTCENLLSTAYGYPMYDAIIAPSARLLSVKKNAANPLDFHRMVDEYTMFLRGLMYYNHYDPDQATKAFQIWIERFIHPEFQKIAPKEIPATLRAWDLLRVEAVAGNGVRAGLIAPELGAEYAHRAVRELQRTFATWHQVALSYWWGRAMWLSDEPFDAEQHLIHNDCLTRLLVSPDSPWVRVPLQP</sequence>
<evidence type="ECO:0000259" key="1">
    <source>
        <dbReference type="Pfam" id="PF06889"/>
    </source>
</evidence>
<name>A0A0G3GYX6_9CORY</name>